<gene>
    <name evidence="1" type="ORF">HMPREF9607_02525</name>
</gene>
<sequence>MKSASGIGIPEVPCRGLLFQDPTLLPWLHTERSVSRWVQGHQDDLE</sequence>
<proteinExistence type="predicted"/>
<keyword evidence="2" id="KW-1185">Reference proteome</keyword>
<evidence type="ECO:0000313" key="2">
    <source>
        <dbReference type="Proteomes" id="UP000003179"/>
    </source>
</evidence>
<dbReference type="Proteomes" id="UP000003179">
    <property type="component" value="Unassembled WGS sequence"/>
</dbReference>
<reference evidence="1" key="1">
    <citation type="submission" date="2010-08" db="EMBL/GenBank/DDBJ databases">
        <authorList>
            <person name="Weinstock G."/>
            <person name="Sodergren E."/>
            <person name="Clifton S."/>
            <person name="Fulton L."/>
            <person name="Fulton B."/>
            <person name="Courtney L."/>
            <person name="Fronick C."/>
            <person name="Harrison M."/>
            <person name="Strong C."/>
            <person name="Farmer C."/>
            <person name="Delahaunty K."/>
            <person name="Markovic C."/>
            <person name="Hall O."/>
            <person name="Minx P."/>
            <person name="Tomlinson C."/>
            <person name="Mitreva M."/>
            <person name="Hou S."/>
            <person name="Chen J."/>
            <person name="Wollam A."/>
            <person name="Pepin K.H."/>
            <person name="Johnson M."/>
            <person name="Bhonagiri V."/>
            <person name="Zhang X."/>
            <person name="Suruliraj S."/>
            <person name="Warren W."/>
            <person name="Chinwalla A."/>
            <person name="Mardis E.R."/>
            <person name="Wilson R.K."/>
        </authorList>
    </citation>
    <scope>NUCLEOTIDE SEQUENCE [LARGE SCALE GENOMIC DNA]</scope>
    <source>
        <strain evidence="1">HL044PA1</strain>
    </source>
</reference>
<dbReference type="EMBL" id="ADZU01000041">
    <property type="protein sequence ID" value="EFS91234.1"/>
    <property type="molecule type" value="Genomic_DNA"/>
</dbReference>
<accession>A0ABP2K5M3</accession>
<name>A0ABP2K5M3_9ACTN</name>
<protein>
    <submittedName>
        <fullName evidence="1">Uncharacterized protein</fullName>
    </submittedName>
</protein>
<organism evidence="1 2">
    <name type="scientific">Cutibacterium modestum HL044PA1</name>
    <dbReference type="NCBI Taxonomy" id="765109"/>
    <lineage>
        <taxon>Bacteria</taxon>
        <taxon>Bacillati</taxon>
        <taxon>Actinomycetota</taxon>
        <taxon>Actinomycetes</taxon>
        <taxon>Propionibacteriales</taxon>
        <taxon>Propionibacteriaceae</taxon>
        <taxon>Cutibacterium</taxon>
        <taxon>Cutibacterium modestum</taxon>
    </lineage>
</organism>
<comment type="caution">
    <text evidence="1">The sequence shown here is derived from an EMBL/GenBank/DDBJ whole genome shotgun (WGS) entry which is preliminary data.</text>
</comment>
<evidence type="ECO:0000313" key="1">
    <source>
        <dbReference type="EMBL" id="EFS91234.1"/>
    </source>
</evidence>